<name>A0A2G9I2R4_9LAMI</name>
<protein>
    <submittedName>
        <fullName evidence="6">Uncharacterized protein</fullName>
    </submittedName>
</protein>
<comment type="similarity">
    <text evidence="2">Belongs to the OXA1/ALB3/YidC (TC 2.A.9.2) family.</text>
</comment>
<evidence type="ECO:0000313" key="6">
    <source>
        <dbReference type="EMBL" id="PIN24048.1"/>
    </source>
</evidence>
<dbReference type="Proteomes" id="UP000231279">
    <property type="component" value="Unassembled WGS sequence"/>
</dbReference>
<dbReference type="PANTHER" id="PTHR12428">
    <property type="entry name" value="OXA1"/>
    <property type="match status" value="1"/>
</dbReference>
<dbReference type="OrthoDB" id="2148490at2759"/>
<keyword evidence="3" id="KW-0812">Transmembrane</keyword>
<comment type="caution">
    <text evidence="6">The sequence shown here is derived from an EMBL/GenBank/DDBJ whole genome shotgun (WGS) entry which is preliminary data.</text>
</comment>
<dbReference type="STRING" id="429701.A0A2G9I2R4"/>
<sequence length="208" mass="23328">MAYRRSITARAKLLYQHQRVAPSFSHIHRDDDDRESPLYNNPISKNVGIPNYFQSRLFGNGNNLGTFHGSRNLSHDRRFANPAAYGSIFMRNMSSIGEGSPDEIEMVTATADLLGDKVVEVAPQVAPVVNEVAVAAADSFFPVAALQYLIDYVHSFTGFNWWASIVLTTILIRGLQLPLLINQLKGASKFALLRPRLEEIKEEIQRRV</sequence>
<dbReference type="GO" id="GO:0005743">
    <property type="term" value="C:mitochondrial inner membrane"/>
    <property type="evidence" value="ECO:0007669"/>
    <property type="project" value="TreeGrafter"/>
</dbReference>
<keyword evidence="4" id="KW-1133">Transmembrane helix</keyword>
<evidence type="ECO:0000256" key="5">
    <source>
        <dbReference type="ARBA" id="ARBA00023136"/>
    </source>
</evidence>
<evidence type="ECO:0000313" key="7">
    <source>
        <dbReference type="Proteomes" id="UP000231279"/>
    </source>
</evidence>
<organism evidence="6 7">
    <name type="scientific">Handroanthus impetiginosus</name>
    <dbReference type="NCBI Taxonomy" id="429701"/>
    <lineage>
        <taxon>Eukaryota</taxon>
        <taxon>Viridiplantae</taxon>
        <taxon>Streptophyta</taxon>
        <taxon>Embryophyta</taxon>
        <taxon>Tracheophyta</taxon>
        <taxon>Spermatophyta</taxon>
        <taxon>Magnoliopsida</taxon>
        <taxon>eudicotyledons</taxon>
        <taxon>Gunneridae</taxon>
        <taxon>Pentapetalae</taxon>
        <taxon>asterids</taxon>
        <taxon>lamiids</taxon>
        <taxon>Lamiales</taxon>
        <taxon>Bignoniaceae</taxon>
        <taxon>Crescentiina</taxon>
        <taxon>Tabebuia alliance</taxon>
        <taxon>Handroanthus</taxon>
    </lineage>
</organism>
<evidence type="ECO:0000256" key="4">
    <source>
        <dbReference type="ARBA" id="ARBA00022989"/>
    </source>
</evidence>
<dbReference type="EMBL" id="NKXS01000470">
    <property type="protein sequence ID" value="PIN24048.1"/>
    <property type="molecule type" value="Genomic_DNA"/>
</dbReference>
<dbReference type="PANTHER" id="PTHR12428:SF34">
    <property type="entry name" value="MITOCHONDRIAL INNER MEMBRANE PROTEIN OXA1-LIKE"/>
    <property type="match status" value="1"/>
</dbReference>
<evidence type="ECO:0000256" key="3">
    <source>
        <dbReference type="ARBA" id="ARBA00022692"/>
    </source>
</evidence>
<dbReference type="GO" id="GO:0032979">
    <property type="term" value="P:protein insertion into mitochondrial inner membrane from matrix"/>
    <property type="evidence" value="ECO:0007669"/>
    <property type="project" value="TreeGrafter"/>
</dbReference>
<evidence type="ECO:0000256" key="1">
    <source>
        <dbReference type="ARBA" id="ARBA00004141"/>
    </source>
</evidence>
<proteinExistence type="inferred from homology"/>
<evidence type="ECO:0000256" key="2">
    <source>
        <dbReference type="ARBA" id="ARBA00010583"/>
    </source>
</evidence>
<dbReference type="InterPro" id="IPR001708">
    <property type="entry name" value="YidC/ALB3/OXA1/COX18"/>
</dbReference>
<comment type="subcellular location">
    <subcellularLocation>
        <location evidence="1">Membrane</location>
        <topology evidence="1">Multi-pass membrane protein</topology>
    </subcellularLocation>
</comment>
<gene>
    <name evidence="6" type="ORF">CDL12_03234</name>
</gene>
<keyword evidence="5" id="KW-0472">Membrane</keyword>
<dbReference type="GO" id="GO:0032977">
    <property type="term" value="F:membrane insertase activity"/>
    <property type="evidence" value="ECO:0007669"/>
    <property type="project" value="InterPro"/>
</dbReference>
<keyword evidence="7" id="KW-1185">Reference proteome</keyword>
<accession>A0A2G9I2R4</accession>
<reference evidence="7" key="1">
    <citation type="journal article" date="2018" name="Gigascience">
        <title>Genome assembly of the Pink Ipe (Handroanthus impetiginosus, Bignoniaceae), a highly valued, ecologically keystone Neotropical timber forest tree.</title>
        <authorList>
            <person name="Silva-Junior O.B."/>
            <person name="Grattapaglia D."/>
            <person name="Novaes E."/>
            <person name="Collevatti R.G."/>
        </authorList>
    </citation>
    <scope>NUCLEOTIDE SEQUENCE [LARGE SCALE GENOMIC DNA]</scope>
    <source>
        <strain evidence="7">cv. UFG-1</strain>
    </source>
</reference>
<dbReference type="AlphaFoldDB" id="A0A2G9I2R4"/>